<keyword evidence="1" id="KW-0175">Coiled coil</keyword>
<protein>
    <submittedName>
        <fullName evidence="10">Erythrocyte membrane protein 1, PfEMP1, putative</fullName>
    </submittedName>
</protein>
<evidence type="ECO:0000259" key="9">
    <source>
        <dbReference type="Pfam" id="PF22672"/>
    </source>
</evidence>
<evidence type="ECO:0000256" key="2">
    <source>
        <dbReference type="SAM" id="MobiDB-lite"/>
    </source>
</evidence>
<dbReference type="SUPFAM" id="SSF140924">
    <property type="entry name" value="Duffy binding domain-like"/>
    <property type="match status" value="6"/>
</dbReference>
<feature type="region of interest" description="Disordered" evidence="2">
    <location>
        <begin position="2679"/>
        <end position="2698"/>
    </location>
</feature>
<dbReference type="Pfam" id="PF03011">
    <property type="entry name" value="PFEMP"/>
    <property type="match status" value="2"/>
</dbReference>
<feature type="region of interest" description="Disordered" evidence="2">
    <location>
        <begin position="1809"/>
        <end position="1833"/>
    </location>
</feature>
<evidence type="ECO:0000259" key="3">
    <source>
        <dbReference type="Pfam" id="PF03011"/>
    </source>
</evidence>
<dbReference type="Pfam" id="PF05424">
    <property type="entry name" value="Duffy_binding"/>
    <property type="match status" value="4"/>
</dbReference>
<dbReference type="InterPro" id="IPR054595">
    <property type="entry name" value="DBL_C"/>
</dbReference>
<feature type="domain" description="Plasmodium falciparum erythrocyte membrane protein 1 acidic terminal segment" evidence="5">
    <location>
        <begin position="2560"/>
        <end position="3047"/>
    </location>
</feature>
<dbReference type="Gene3D" id="1.20.58.830">
    <property type="match status" value="4"/>
</dbReference>
<gene>
    <name evidence="10" type="ORF">PRG01_0305300</name>
</gene>
<evidence type="ECO:0000259" key="7">
    <source>
        <dbReference type="Pfam" id="PF18562"/>
    </source>
</evidence>
<dbReference type="VEuPathDB" id="PlasmoDB:PRCDC_0418700"/>
<feature type="region of interest" description="Disordered" evidence="2">
    <location>
        <begin position="2883"/>
        <end position="2934"/>
    </location>
</feature>
<feature type="compositionally biased region" description="Polar residues" evidence="2">
    <location>
        <begin position="2884"/>
        <end position="2933"/>
    </location>
</feature>
<feature type="compositionally biased region" description="Basic and acidic residues" evidence="2">
    <location>
        <begin position="2476"/>
        <end position="2491"/>
    </location>
</feature>
<dbReference type="VEuPathDB" id="PlasmoDB:PRG01_0305300"/>
<dbReference type="InterPro" id="IPR042202">
    <property type="entry name" value="Duffy-ag-bd_sf"/>
</dbReference>
<dbReference type="Pfam" id="PF18562">
    <property type="entry name" value="CIDR1_gamma"/>
    <property type="match status" value="1"/>
</dbReference>
<dbReference type="InterPro" id="IPR041480">
    <property type="entry name" value="CIDR1_gamma"/>
</dbReference>
<dbReference type="InterPro" id="IPR044932">
    <property type="entry name" value="PfEMP1_ATS_sf"/>
</dbReference>
<evidence type="ECO:0000313" key="10">
    <source>
        <dbReference type="EMBL" id="SOV75789.1"/>
    </source>
</evidence>
<feature type="region of interest" description="Disordered" evidence="2">
    <location>
        <begin position="477"/>
        <end position="496"/>
    </location>
</feature>
<evidence type="ECO:0000259" key="8">
    <source>
        <dbReference type="Pfam" id="PF21807"/>
    </source>
</evidence>
<dbReference type="Pfam" id="PF15445">
    <property type="entry name" value="ATS"/>
    <property type="match status" value="1"/>
</dbReference>
<dbReference type="Proteomes" id="UP000240500">
    <property type="component" value="Chromosome 3"/>
</dbReference>
<feature type="domain" description="Duffy-antigen binding" evidence="4">
    <location>
        <begin position="1692"/>
        <end position="1949"/>
    </location>
</feature>
<feature type="compositionally biased region" description="Polar residues" evidence="2">
    <location>
        <begin position="2403"/>
        <end position="2420"/>
    </location>
</feature>
<feature type="region of interest" description="Disordered" evidence="2">
    <location>
        <begin position="2399"/>
        <end position="2438"/>
    </location>
</feature>
<proteinExistence type="predicted"/>
<feature type="region of interest" description="Disordered" evidence="2">
    <location>
        <begin position="1713"/>
        <end position="1764"/>
    </location>
</feature>
<feature type="compositionally biased region" description="Low complexity" evidence="2">
    <location>
        <begin position="1753"/>
        <end position="1764"/>
    </location>
</feature>
<feature type="domain" description="Duffy-binding-like" evidence="9">
    <location>
        <begin position="302"/>
        <end position="461"/>
    </location>
</feature>
<feature type="domain" description="Duffy-binding-like" evidence="3">
    <location>
        <begin position="571"/>
        <end position="712"/>
    </location>
</feature>
<feature type="compositionally biased region" description="Basic and acidic residues" evidence="2">
    <location>
        <begin position="1816"/>
        <end position="1833"/>
    </location>
</feature>
<feature type="domain" description="Duffy-antigen binding" evidence="4">
    <location>
        <begin position="1270"/>
        <end position="1435"/>
    </location>
</feature>
<evidence type="ECO:0000259" key="6">
    <source>
        <dbReference type="Pfam" id="PF15447"/>
    </source>
</evidence>
<feature type="domain" description="Duffy-binding-like" evidence="9">
    <location>
        <begin position="2016"/>
        <end position="2162"/>
    </location>
</feature>
<dbReference type="GO" id="GO:0046789">
    <property type="term" value="F:host cell surface receptor binding"/>
    <property type="evidence" value="ECO:0007669"/>
    <property type="project" value="InterPro"/>
</dbReference>
<accession>A0A2P9D4E4</accession>
<dbReference type="InterPro" id="IPR008602">
    <property type="entry name" value="Duffy-antigen-binding"/>
</dbReference>
<dbReference type="Pfam" id="PF15447">
    <property type="entry name" value="NTS"/>
    <property type="match status" value="1"/>
</dbReference>
<feature type="compositionally biased region" description="Acidic residues" evidence="2">
    <location>
        <begin position="2429"/>
        <end position="2438"/>
    </location>
</feature>
<feature type="region of interest" description="Disordered" evidence="2">
    <location>
        <begin position="2457"/>
        <end position="2548"/>
    </location>
</feature>
<dbReference type="Gene3D" id="1.20.58.1930">
    <property type="match status" value="2"/>
</dbReference>
<evidence type="ECO:0000313" key="11">
    <source>
        <dbReference type="Proteomes" id="UP000240500"/>
    </source>
</evidence>
<feature type="domain" description="Duffy-antigen binding" evidence="4">
    <location>
        <begin position="111"/>
        <end position="298"/>
    </location>
</feature>
<reference evidence="10 11" key="1">
    <citation type="submission" date="2016-09" db="EMBL/GenBank/DDBJ databases">
        <authorList>
            <consortium name="Pathogen Informatics"/>
        </authorList>
    </citation>
    <scope>NUCLEOTIDE SEQUENCE [LARGE SCALE GENOMIC DNA]</scope>
</reference>
<feature type="domain" description="Duffy-binding-like" evidence="3">
    <location>
        <begin position="2271"/>
        <end position="2405"/>
    </location>
</feature>
<name>A0A2P9D4E4_PLARE</name>
<dbReference type="InterPro" id="IPR049158">
    <property type="entry name" value="PfEMP1_CIDRalpha1_dom"/>
</dbReference>
<organism evidence="10 11">
    <name type="scientific">Plasmodium reichenowi</name>
    <dbReference type="NCBI Taxonomy" id="5854"/>
    <lineage>
        <taxon>Eukaryota</taxon>
        <taxon>Sar</taxon>
        <taxon>Alveolata</taxon>
        <taxon>Apicomplexa</taxon>
        <taxon>Aconoidasida</taxon>
        <taxon>Haemosporida</taxon>
        <taxon>Plasmodiidae</taxon>
        <taxon>Plasmodium</taxon>
        <taxon>Plasmodium (Laverania)</taxon>
    </lineage>
</organism>
<dbReference type="EMBL" id="LT969566">
    <property type="protein sequence ID" value="SOV75789.1"/>
    <property type="molecule type" value="Genomic_DNA"/>
</dbReference>
<dbReference type="FunFam" id="1.20.58.830:FF:000021">
    <property type="entry name" value="Erythrocyte membrane protein 1, PfEMP1"/>
    <property type="match status" value="1"/>
</dbReference>
<feature type="compositionally biased region" description="Acidic residues" evidence="2">
    <location>
        <begin position="2492"/>
        <end position="2502"/>
    </location>
</feature>
<feature type="domain" description="Plasmodium falciparum erythrocyte membrane protein-1 N-terminal segment" evidence="6">
    <location>
        <begin position="16"/>
        <end position="50"/>
    </location>
</feature>
<dbReference type="Pfam" id="PF21807">
    <property type="entry name" value="PfEMP1_CIDRalpha1_dom"/>
    <property type="match status" value="1"/>
</dbReference>
<dbReference type="OrthoDB" id="379185at2759"/>
<dbReference type="Gene3D" id="1.10.1900.40">
    <property type="entry name" value="Acidic terminal segments, variant surface antigen of PfEMP1"/>
    <property type="match status" value="2"/>
</dbReference>
<dbReference type="FunFam" id="1.20.58.830:FF:000005">
    <property type="entry name" value="Erythrocyte membrane protein 1, PfEMP1"/>
    <property type="match status" value="1"/>
</dbReference>
<evidence type="ECO:0000259" key="5">
    <source>
        <dbReference type="Pfam" id="PF15445"/>
    </source>
</evidence>
<feature type="compositionally biased region" description="Basic and acidic residues" evidence="2">
    <location>
        <begin position="478"/>
        <end position="491"/>
    </location>
</feature>
<sequence>MVVTQVRPGGNVEDETAKNIFDRIGEEVYKKVHGEALTRGGSELHGLLSNVQFKGEETSVRDPCELDYNYETSVTTGHSHPCESRQPVRFSDEKGAECYWNRIKGSDRKTGSCAPLRRLHLCDKNLEQIQPQQITNTHNLLVDVLLAAKHEGESLVEKHKEYKKENPDFDTGICTVLARSFADIGDIIRGKDLFLGHQQKKKYLEDNFKKIFKNMYDNLTEGAKTHYSDTDNNYYKLREDWWDANRKDVWKAVTCGAGEGDKYFGLPCSEGTTATNKKCRCATNDVPTYFDYVPQYLRWFHEWAEDFCRKRKHKLQNAKKFCREGKDGEKKYCSGNGYDCMETVRKINKYNWNRECTGCFFSCSHFRKWIKSQKEEFKKQKGKYGNEIKGSNGTTKDITNGKINNLYVKDFYEKLEKKYGSVDKFLELLNKETTCQNHPIVKKKTDVDFKDSPDETFSQTEYCEPCPWCGIQEQEDGTWERKEESHPDCPKEAPYTPPPYAKSTEIDVLYSGEGNEDILVKLSEFCKTQHKSNVKNEKWKCYYGDVTNDKCVLEYSKQLKIDKKVKDYSDFMMSWVTYMLKDSIDWRKYITRCINNGNGNTCISKCHSNCKCFKKWIEKKKTEWGEIKQHFGKETHFDVFDPYKILEFILEDEFFNGIKQAYGNDEAIDRIDKLKKDHANNPDEDPSKAKYAIDVLLDHELEEAEDCLEIHEYEEAEERDDECDDDHEEEVYVNNRCSGGTHRAMVNKVAAYKHLAAKIQLLSRGSKSNLKGKAHEGIYNEGGNPRDLKKVCDIKPEHSNRDLSQSQQPCQGKGDGFTIGTPWKTRGEAKITDEYLFLPPRREHYCTSNLERLKTDNPGLKGDKAIHSLLGDVLLSAKYQAEQLINKYKENVGKVNLDDENDKKTVCRAMKYSFADIGDIIRGKDLWDKNEWEKNTQSNLEKIFKEIKQNLPKKMQGKYDGDDQKTKPPYKQLREDWWTANRHQVWRAMTCATKKEKHIKCGTTPYDDYIPQRLRWMTEWAEWYCKAQSQEYWKLFTQCRTCKSKSDGQSCYNSDPYCQECKKACDKYTKEIEKWRKQWNKMNQKYTTSYLQAQTIAGNRGGTSFGEVDRDYQQVVHFFEQLQEAIKSSGPARVKREVTGKRNTTDVYSNAAGYIHQEAHIGDCEEQREFCNKENGVTAFSDRKENENYAFKNTPKDHDKACACQSRPPQAPKPKKVEEKKDACTIVADIIKSDNDGTKAVGQCNPKENGNQRYPGWNCSTNQIEPGNAGACMPPRRQKLCLYYLTQLNNGAKEENLREAFIKTAAAETFFAWYYYRKKNGNGVETQLKEGNIPPVFLRSMYYTFADYRDIFFGTDICAKTASRDTSTAKDNIKSVFSNDSKSPSGKDPRETWWEKNAESIWKGMVCGLSHAGGDKEILTKKYAYPPNEKFSGKSPTISVETFSQTPQFLRWMTEWGDDFCKQRKEKVDKLVQECNSCTVSDSGVSGAEGTKTCKKDSEECIKCREECKKYQEWLETWQEHYDKQSNKYFEDKKKNIFESTSSIAEVNSSSHAYDYLKKVLPKSCPNESCNCMEETSQHHNVVSGTSETYNSHMPASLDYPPKEINGKCSCTPPLEPARPPPPPPPPGGVEKTVAETTVDNKLNVCSIVDGILTDPSNFSDTCTLKYGAPNRYFGWKCVSSGNGSSNDKGSICIPPRKRRLYVGKLTQWAEKTQSKSLGEGGGGEAKGSDSSDSANTVVRGGDSSGQEGGDKTTLSSPASSTSSSDATQLLRDAFIQSAAVETFFLWHRYKEQKKKEKKEKEDAQGQIYALPGADDENKNKDPEKSLQDGDIPEEFKRQMFYTLADYRDVCVGVKDEAVKEALEKSVDNNRSGDQKCSESNMQKIENKIKEILEKPNGDKAPHIPVPQSGDSTKNPSDKREEFWNQHGKVIWKGMICALSYDTTSDGKSLQRNENVYSKFFGDKNSENGTYNEKYKYESVKLDQEQSGSGGAKATGYAPPLTEFVKIPFFFRWLEEWGDEFCRKKKHKLDIIEKDCRGNDKVCSGDGLECTKPVPKNEHIFKYFGCHSCGKHCSSYRRWIERKKIEFTEQSNAYNEQKENCKKESTGAQGNKDDNGFCGTLEKDAGEFLNKLKNGPCKKDDDTESGKDDINFNKDSETFQHTNLCDPCSKFKIDCQKGNCSNVPGNKCDGKTDITAEDIKKINDSNNVFMTVNDSNTTEFGDLSVCAGAGIFKGIRKDEWKCGEYCGVDICTLKKTKNKGENDEHIIMKELVKRWLETFFEDYNRIQKKLNTCTENGKGSKCIKECVEKWVEKKQEEWKNIKKDYIDKYNIEVGSNDLNSFLETLISEIPVVTDKRKVRQLSALENSLKCKCAESSKKENDKTDLIDCMLDKLQQKANKCKENPSTGVETKASGENQPTCGDTPPHVGDDDDPLEEEDQTLEEAKKMIPQICGDMPKTQQEEEEGDCTPATVTPAEPKRDSEKDEGAKEPEETAEDTTEDTEQNTTDNAPAKEEPPAASQEPETQLPKKEEKKEKKVVPPQVDKNPFEHPYVKPALVTSTLAWSVGIAFAALTYWFIKKKSKPPVVLFSVLEIPKSDYDIATLKSSNRYIPYASGKYRGKRYIYIEGDSATDSGYTDHYSDITSSSESEYEELDINDIYPYQSPKYKTLIEVVLEPSKRDTQNDIPSDNTPNNKLTDNEWNELKNDFITNLLQSEQNDIPNDYTSGNVPLNTQPKNLRDNVDEKPFIMSIHDRNLLIGEEISYDMTTNSGENNLYSGIDPTSDNRGPTSGKHDSYSGIDLINDSLSGDYDIYDEILKRKENELFGTKHHPKHTTNRFAKPACDDPILNQLNLFHKWLDRHRNMCEKLKNDNDRLAKLKEKWENETNSGDINSGNTPPNSDIPSGKLSGTPSDNNIHSGNIHPSDTPSDNNTHSDIPYVLNSDVSIQIDMDNPKLTNEFSNMDTTPNKYTMDTIMDDLEKYNEPYYDVQDDIYYDVNDDKTSVNHINMDYNKMDNNNSDVPTKVQIEMNSNNREVVEQQYPIADMWNI</sequence>
<feature type="domain" description="Duffy-antigen binding" evidence="4">
    <location>
        <begin position="837"/>
        <end position="1015"/>
    </location>
</feature>
<dbReference type="Gene3D" id="1.20.1310.20">
    <property type="entry name" value="Duffy-antigen binding domain"/>
    <property type="match status" value="4"/>
</dbReference>
<evidence type="ECO:0000256" key="1">
    <source>
        <dbReference type="SAM" id="Coils"/>
    </source>
</evidence>
<feature type="compositionally biased region" description="Basic and acidic residues" evidence="2">
    <location>
        <begin position="2526"/>
        <end position="2537"/>
    </location>
</feature>
<feature type="domain" description="Cysteine-rich interdomain region 1 gamma" evidence="7">
    <location>
        <begin position="2206"/>
        <end position="2255"/>
    </location>
</feature>
<feature type="compositionally biased region" description="Polar residues" evidence="2">
    <location>
        <begin position="2683"/>
        <end position="2695"/>
    </location>
</feature>
<dbReference type="InterPro" id="IPR029210">
    <property type="entry name" value="PfEMP1_NTS"/>
</dbReference>
<feature type="region of interest" description="Disordered" evidence="2">
    <location>
        <begin position="1894"/>
        <end position="1920"/>
    </location>
</feature>
<feature type="coiled-coil region" evidence="1">
    <location>
        <begin position="1058"/>
        <end position="1085"/>
    </location>
</feature>
<feature type="domain" description="Duffy-binding-like" evidence="9">
    <location>
        <begin position="1455"/>
        <end position="1559"/>
    </location>
</feature>
<dbReference type="InterPro" id="IPR004258">
    <property type="entry name" value="DBL"/>
</dbReference>
<dbReference type="Pfam" id="PF22672">
    <property type="entry name" value="DBL_C"/>
    <property type="match status" value="3"/>
</dbReference>
<dbReference type="FunFam" id="1.20.58.1930:FF:000001">
    <property type="entry name" value="Erythrocyte membrane protein 1, PfEMP1"/>
    <property type="match status" value="1"/>
</dbReference>
<feature type="domain" description="PfEMP1 CIDRalpha1" evidence="8">
    <location>
        <begin position="504"/>
        <end position="554"/>
    </location>
</feature>
<evidence type="ECO:0000259" key="4">
    <source>
        <dbReference type="Pfam" id="PF05424"/>
    </source>
</evidence>
<dbReference type="GO" id="GO:0016020">
    <property type="term" value="C:membrane"/>
    <property type="evidence" value="ECO:0007669"/>
    <property type="project" value="InterPro"/>
</dbReference>
<dbReference type="InterPro" id="IPR029211">
    <property type="entry name" value="PfEMP1_ATS"/>
</dbReference>